<feature type="coiled-coil region" evidence="1">
    <location>
        <begin position="310"/>
        <end position="358"/>
    </location>
</feature>
<comment type="caution">
    <text evidence="3">The sequence shown here is derived from an EMBL/GenBank/DDBJ whole genome shotgun (WGS) entry which is preliminary data.</text>
</comment>
<feature type="compositionally biased region" description="Basic and acidic residues" evidence="2">
    <location>
        <begin position="44"/>
        <end position="54"/>
    </location>
</feature>
<feature type="region of interest" description="Disordered" evidence="2">
    <location>
        <begin position="84"/>
        <end position="277"/>
    </location>
</feature>
<feature type="region of interest" description="Disordered" evidence="2">
    <location>
        <begin position="484"/>
        <end position="506"/>
    </location>
</feature>
<dbReference type="Proteomes" id="UP000215914">
    <property type="component" value="Unassembled WGS sequence"/>
</dbReference>
<keyword evidence="4" id="KW-1185">Reference proteome</keyword>
<feature type="region of interest" description="Disordered" evidence="2">
    <location>
        <begin position="19"/>
        <end position="58"/>
    </location>
</feature>
<evidence type="ECO:0000313" key="3">
    <source>
        <dbReference type="EMBL" id="KAF5772312.1"/>
    </source>
</evidence>
<reference evidence="3" key="2">
    <citation type="submission" date="2020-06" db="EMBL/GenBank/DDBJ databases">
        <title>Helianthus annuus Genome sequencing and assembly Release 2.</title>
        <authorList>
            <person name="Gouzy J."/>
            <person name="Langlade N."/>
            <person name="Munos S."/>
        </authorList>
    </citation>
    <scope>NUCLEOTIDE SEQUENCE</scope>
    <source>
        <tissue evidence="3">Leaves</tissue>
    </source>
</reference>
<reference evidence="3" key="1">
    <citation type="journal article" date="2017" name="Nature">
        <title>The sunflower genome provides insights into oil metabolism, flowering and Asterid evolution.</title>
        <authorList>
            <person name="Badouin H."/>
            <person name="Gouzy J."/>
            <person name="Grassa C.J."/>
            <person name="Murat F."/>
            <person name="Staton S.E."/>
            <person name="Cottret L."/>
            <person name="Lelandais-Briere C."/>
            <person name="Owens G.L."/>
            <person name="Carrere S."/>
            <person name="Mayjonade B."/>
            <person name="Legrand L."/>
            <person name="Gill N."/>
            <person name="Kane N.C."/>
            <person name="Bowers J.E."/>
            <person name="Hubner S."/>
            <person name="Bellec A."/>
            <person name="Berard A."/>
            <person name="Berges H."/>
            <person name="Blanchet N."/>
            <person name="Boniface M.C."/>
            <person name="Brunel D."/>
            <person name="Catrice O."/>
            <person name="Chaidir N."/>
            <person name="Claudel C."/>
            <person name="Donnadieu C."/>
            <person name="Faraut T."/>
            <person name="Fievet G."/>
            <person name="Helmstetter N."/>
            <person name="King M."/>
            <person name="Knapp S.J."/>
            <person name="Lai Z."/>
            <person name="Le Paslier M.C."/>
            <person name="Lippi Y."/>
            <person name="Lorenzon L."/>
            <person name="Mandel J.R."/>
            <person name="Marage G."/>
            <person name="Marchand G."/>
            <person name="Marquand E."/>
            <person name="Bret-Mestries E."/>
            <person name="Morien E."/>
            <person name="Nambeesan S."/>
            <person name="Nguyen T."/>
            <person name="Pegot-Espagnet P."/>
            <person name="Pouilly N."/>
            <person name="Raftis F."/>
            <person name="Sallet E."/>
            <person name="Schiex T."/>
            <person name="Thomas J."/>
            <person name="Vandecasteele C."/>
            <person name="Vares D."/>
            <person name="Vear F."/>
            <person name="Vautrin S."/>
            <person name="Crespi M."/>
            <person name="Mangin B."/>
            <person name="Burke J.M."/>
            <person name="Salse J."/>
            <person name="Munos S."/>
            <person name="Vincourt P."/>
            <person name="Rieseberg L.H."/>
            <person name="Langlade N.B."/>
        </authorList>
    </citation>
    <scope>NUCLEOTIDE SEQUENCE</scope>
    <source>
        <tissue evidence="3">Leaves</tissue>
    </source>
</reference>
<sequence length="506" mass="56772">MNEMVEKKLRYWYVKDGKRKRTSKTSPVVPIPKEPTPKIVVKGPSKESQSRLIDEPVVDPADIKQQGIDLTKATFEQYIKITEEITQKDQSTSVQGEGVKETEPEGVARDDSSEADDEATDTEPEIDMATLGKGKVQLKKKPKKKKKGSDDEDSTYTPSVDEQKKLRIKRKAVQTGVIPRNVRAKKGGASLPKDQGGKSEKHVTTSKRPEAEKVQSVEIPKEPEVQSVEVPEVEVQKNVGDDDYVEVRVATPPPPPPPPQDQPIPESGESSRPKKTVFPDLFEDLPHASGEYKDDLILDDDFGMFNNAAVKALEKKVSELEKEKAKAEADRDELKKKLEELMKENEEIKTVMIKQAKKIKTMEGDVEDNAKLFDVLQQEISDMHVKLVKMNDINKSHNQLISELHEASANEFKAMELEMEAMKADKAMKDEQLTMLYTVMESNLGIDAHSVFNNIEVKKAEERRVGRERRLAEEVTQRKKSVIVETQEAGGSSSQADVEMVDAEAD</sequence>
<feature type="compositionally biased region" description="Basic residues" evidence="2">
    <location>
        <begin position="136"/>
        <end position="147"/>
    </location>
</feature>
<feature type="compositionally biased region" description="Pro residues" evidence="2">
    <location>
        <begin position="251"/>
        <end position="262"/>
    </location>
</feature>
<proteinExistence type="predicted"/>
<dbReference type="AlphaFoldDB" id="A0A9K3EEW7"/>
<name>A0A9K3EEW7_HELAN</name>
<evidence type="ECO:0000313" key="4">
    <source>
        <dbReference type="Proteomes" id="UP000215914"/>
    </source>
</evidence>
<dbReference type="EMBL" id="MNCJ02000328">
    <property type="protein sequence ID" value="KAF5772312.1"/>
    <property type="molecule type" value="Genomic_DNA"/>
</dbReference>
<accession>A0A9K3EEW7</accession>
<gene>
    <name evidence="3" type="ORF">HanXRQr2_Chr13g0575391</name>
</gene>
<feature type="compositionally biased region" description="Basic and acidic residues" evidence="2">
    <location>
        <begin position="98"/>
        <end position="112"/>
    </location>
</feature>
<protein>
    <submittedName>
        <fullName evidence="3">Transcription factor bZIP family</fullName>
    </submittedName>
</protein>
<evidence type="ECO:0000256" key="2">
    <source>
        <dbReference type="SAM" id="MobiDB-lite"/>
    </source>
</evidence>
<organism evidence="3 4">
    <name type="scientific">Helianthus annuus</name>
    <name type="common">Common sunflower</name>
    <dbReference type="NCBI Taxonomy" id="4232"/>
    <lineage>
        <taxon>Eukaryota</taxon>
        <taxon>Viridiplantae</taxon>
        <taxon>Streptophyta</taxon>
        <taxon>Embryophyta</taxon>
        <taxon>Tracheophyta</taxon>
        <taxon>Spermatophyta</taxon>
        <taxon>Magnoliopsida</taxon>
        <taxon>eudicotyledons</taxon>
        <taxon>Gunneridae</taxon>
        <taxon>Pentapetalae</taxon>
        <taxon>asterids</taxon>
        <taxon>campanulids</taxon>
        <taxon>Asterales</taxon>
        <taxon>Asteraceae</taxon>
        <taxon>Asteroideae</taxon>
        <taxon>Heliantheae alliance</taxon>
        <taxon>Heliantheae</taxon>
        <taxon>Helianthus</taxon>
    </lineage>
</organism>
<feature type="compositionally biased region" description="Basic and acidic residues" evidence="2">
    <location>
        <begin position="195"/>
        <end position="224"/>
    </location>
</feature>
<evidence type="ECO:0000256" key="1">
    <source>
        <dbReference type="SAM" id="Coils"/>
    </source>
</evidence>
<dbReference type="Gramene" id="mRNA:HanXRQr2_Chr13g0575391">
    <property type="protein sequence ID" value="mRNA:HanXRQr2_Chr13g0575391"/>
    <property type="gene ID" value="HanXRQr2_Chr13g0575391"/>
</dbReference>
<feature type="compositionally biased region" description="Acidic residues" evidence="2">
    <location>
        <begin position="113"/>
        <end position="126"/>
    </location>
</feature>
<keyword evidence="1" id="KW-0175">Coiled coil</keyword>